<dbReference type="SUPFAM" id="SSF56672">
    <property type="entry name" value="DNA/RNA polymerases"/>
    <property type="match status" value="1"/>
</dbReference>
<reference evidence="2" key="1">
    <citation type="submission" date="2023-08" db="EMBL/GenBank/DDBJ databases">
        <title>A de novo genome assembly of Solanum verrucosum Schlechtendal, a Mexican diploid species geographically isolated from the other diploid A-genome species in potato relatives.</title>
        <authorList>
            <person name="Hosaka K."/>
        </authorList>
    </citation>
    <scope>NUCLEOTIDE SEQUENCE</scope>
    <source>
        <tissue evidence="2">Young leaves</tissue>
    </source>
</reference>
<organism evidence="2 3">
    <name type="scientific">Solanum verrucosum</name>
    <dbReference type="NCBI Taxonomy" id="315347"/>
    <lineage>
        <taxon>Eukaryota</taxon>
        <taxon>Viridiplantae</taxon>
        <taxon>Streptophyta</taxon>
        <taxon>Embryophyta</taxon>
        <taxon>Tracheophyta</taxon>
        <taxon>Spermatophyta</taxon>
        <taxon>Magnoliopsida</taxon>
        <taxon>eudicotyledons</taxon>
        <taxon>Gunneridae</taxon>
        <taxon>Pentapetalae</taxon>
        <taxon>asterids</taxon>
        <taxon>lamiids</taxon>
        <taxon>Solanales</taxon>
        <taxon>Solanaceae</taxon>
        <taxon>Solanoideae</taxon>
        <taxon>Solaneae</taxon>
        <taxon>Solanum</taxon>
    </lineage>
</organism>
<dbReference type="AlphaFoldDB" id="A0AAF0U2A4"/>
<evidence type="ECO:0000259" key="1">
    <source>
        <dbReference type="PROSITE" id="PS50878"/>
    </source>
</evidence>
<dbReference type="PANTHER" id="PTHR33116">
    <property type="entry name" value="REVERSE TRANSCRIPTASE ZINC-BINDING DOMAIN-CONTAINING PROTEIN-RELATED-RELATED"/>
    <property type="match status" value="1"/>
</dbReference>
<name>A0AAF0U2A4_SOLVR</name>
<proteinExistence type="predicted"/>
<evidence type="ECO:0000313" key="3">
    <source>
        <dbReference type="Proteomes" id="UP001234989"/>
    </source>
</evidence>
<gene>
    <name evidence="2" type="ORF">MTR67_031343</name>
</gene>
<evidence type="ECO:0000313" key="2">
    <source>
        <dbReference type="EMBL" id="WMV37958.1"/>
    </source>
</evidence>
<dbReference type="Pfam" id="PF00078">
    <property type="entry name" value="RVT_1"/>
    <property type="match status" value="1"/>
</dbReference>
<sequence>MDAVLIANEAIDSRVSQKKHGILCKLDIEKAYDHVNWDFILSMLRQMGFDSRWISWIKFCISTVKFSVLVNGSPEGFFSAHRGIRQGDPLSPFMFIIAMEGLNNMLKIAKTTGRIQEFEDSKVARNSMEITHLHYADDALIFCGAEEEQLLILRLILVYFEAISGQHINWNKSHLYPINVVPDMEHLSQTLGGVTGTLPSVYLGMPLGAKSGAIDIWNPILEK</sequence>
<dbReference type="EMBL" id="CP133618">
    <property type="protein sequence ID" value="WMV37958.1"/>
    <property type="molecule type" value="Genomic_DNA"/>
</dbReference>
<keyword evidence="3" id="KW-1185">Reference proteome</keyword>
<protein>
    <recommendedName>
        <fullName evidence="1">Reverse transcriptase domain-containing protein</fullName>
    </recommendedName>
</protein>
<dbReference type="InterPro" id="IPR000477">
    <property type="entry name" value="RT_dom"/>
</dbReference>
<dbReference type="PANTHER" id="PTHR33116:SF85">
    <property type="entry name" value="REVERSE TRANSCRIPTASE ZINC-BINDING DOMAIN-CONTAINING PROTEIN"/>
    <property type="match status" value="1"/>
</dbReference>
<dbReference type="PROSITE" id="PS50878">
    <property type="entry name" value="RT_POL"/>
    <property type="match status" value="1"/>
</dbReference>
<dbReference type="InterPro" id="IPR043502">
    <property type="entry name" value="DNA/RNA_pol_sf"/>
</dbReference>
<feature type="domain" description="Reverse transcriptase" evidence="1">
    <location>
        <begin position="1"/>
        <end position="207"/>
    </location>
</feature>
<dbReference type="CDD" id="cd01650">
    <property type="entry name" value="RT_nLTR_like"/>
    <property type="match status" value="1"/>
</dbReference>
<dbReference type="Proteomes" id="UP001234989">
    <property type="component" value="Chromosome 7"/>
</dbReference>
<accession>A0AAF0U2A4</accession>